<dbReference type="Gene3D" id="2.60.120.740">
    <property type="match status" value="1"/>
</dbReference>
<dbReference type="AlphaFoldDB" id="A0A0B2VX46"/>
<evidence type="ECO:0000313" key="2">
    <source>
        <dbReference type="Proteomes" id="UP000031036"/>
    </source>
</evidence>
<dbReference type="InterPro" id="IPR043159">
    <property type="entry name" value="Lectin_gal-bd_sf"/>
</dbReference>
<proteinExistence type="predicted"/>
<keyword evidence="2" id="KW-1185">Reference proteome</keyword>
<sequence>MMESLKNNLVQACDGEKITLHCPRNTHILVENTFYGRLVPSTELCPSTALGPGISALEDTSCDIAEAHTAARQIGCHRPKIFILEASEDWDIPQCETHLENRLLRKGSVFRLEAVEISVHCETKVENVHHMLMRALPVSIVDQRDDRYD</sequence>
<protein>
    <submittedName>
        <fullName evidence="1">Uncharacterized protein</fullName>
    </submittedName>
</protein>
<organism evidence="1 2">
    <name type="scientific">Toxocara canis</name>
    <name type="common">Canine roundworm</name>
    <dbReference type="NCBI Taxonomy" id="6265"/>
    <lineage>
        <taxon>Eukaryota</taxon>
        <taxon>Metazoa</taxon>
        <taxon>Ecdysozoa</taxon>
        <taxon>Nematoda</taxon>
        <taxon>Chromadorea</taxon>
        <taxon>Rhabditida</taxon>
        <taxon>Spirurina</taxon>
        <taxon>Ascaridomorpha</taxon>
        <taxon>Ascaridoidea</taxon>
        <taxon>Toxocaridae</taxon>
        <taxon>Toxocara</taxon>
    </lineage>
</organism>
<gene>
    <name evidence="1" type="ORF">Tcan_06710</name>
</gene>
<dbReference type="OrthoDB" id="5970528at2759"/>
<reference evidence="1 2" key="1">
    <citation type="submission" date="2014-11" db="EMBL/GenBank/DDBJ databases">
        <title>Genetic blueprint of the zoonotic pathogen Toxocara canis.</title>
        <authorList>
            <person name="Zhu X.-Q."/>
            <person name="Korhonen P.K."/>
            <person name="Cai H."/>
            <person name="Young N.D."/>
            <person name="Nejsum P."/>
            <person name="von Samson-Himmelstjerna G."/>
            <person name="Boag P.R."/>
            <person name="Tan P."/>
            <person name="Li Q."/>
            <person name="Min J."/>
            <person name="Yang Y."/>
            <person name="Wang X."/>
            <person name="Fang X."/>
            <person name="Hall R.S."/>
            <person name="Hofmann A."/>
            <person name="Sternberg P.W."/>
            <person name="Jex A.R."/>
            <person name="Gasser R.B."/>
        </authorList>
    </citation>
    <scope>NUCLEOTIDE SEQUENCE [LARGE SCALE GENOMIC DNA]</scope>
    <source>
        <strain evidence="1">PN_DK_2014</strain>
    </source>
</reference>
<dbReference type="STRING" id="6265.A0A0B2VX46"/>
<comment type="caution">
    <text evidence="1">The sequence shown here is derived from an EMBL/GenBank/DDBJ whole genome shotgun (WGS) entry which is preliminary data.</text>
</comment>
<accession>A0A0B2VX46</accession>
<name>A0A0B2VX46_TOXCA</name>
<dbReference type="Proteomes" id="UP000031036">
    <property type="component" value="Unassembled WGS sequence"/>
</dbReference>
<evidence type="ECO:0000313" key="1">
    <source>
        <dbReference type="EMBL" id="KHN85902.1"/>
    </source>
</evidence>
<dbReference type="EMBL" id="JPKZ01000718">
    <property type="protein sequence ID" value="KHN85902.1"/>
    <property type="molecule type" value="Genomic_DNA"/>
</dbReference>